<keyword evidence="4 6" id="KW-1133">Transmembrane helix</keyword>
<feature type="transmembrane region" description="Helical" evidence="6">
    <location>
        <begin position="142"/>
        <end position="160"/>
    </location>
</feature>
<dbReference type="Proteomes" id="UP000275078">
    <property type="component" value="Unassembled WGS sequence"/>
</dbReference>
<keyword evidence="3 6" id="KW-0812">Transmembrane</keyword>
<feature type="transmembrane region" description="Helical" evidence="6">
    <location>
        <begin position="226"/>
        <end position="250"/>
    </location>
</feature>
<keyword evidence="5 6" id="KW-0472">Membrane</keyword>
<evidence type="ECO:0000256" key="6">
    <source>
        <dbReference type="RuleBase" id="RU361264"/>
    </source>
</evidence>
<reference evidence="9 10" key="1">
    <citation type="journal article" date="2018" name="Nat. Ecol. Evol.">
        <title>Pezizomycetes genomes reveal the molecular basis of ectomycorrhizal truffle lifestyle.</title>
        <authorList>
            <person name="Murat C."/>
            <person name="Payen T."/>
            <person name="Noel B."/>
            <person name="Kuo A."/>
            <person name="Morin E."/>
            <person name="Chen J."/>
            <person name="Kohler A."/>
            <person name="Krizsan K."/>
            <person name="Balestrini R."/>
            <person name="Da Silva C."/>
            <person name="Montanini B."/>
            <person name="Hainaut M."/>
            <person name="Levati E."/>
            <person name="Barry K.W."/>
            <person name="Belfiori B."/>
            <person name="Cichocki N."/>
            <person name="Clum A."/>
            <person name="Dockter R.B."/>
            <person name="Fauchery L."/>
            <person name="Guy J."/>
            <person name="Iotti M."/>
            <person name="Le Tacon F."/>
            <person name="Lindquist E.A."/>
            <person name="Lipzen A."/>
            <person name="Malagnac F."/>
            <person name="Mello A."/>
            <person name="Molinier V."/>
            <person name="Miyauchi S."/>
            <person name="Poulain J."/>
            <person name="Riccioni C."/>
            <person name="Rubini A."/>
            <person name="Sitrit Y."/>
            <person name="Splivallo R."/>
            <person name="Traeger S."/>
            <person name="Wang M."/>
            <person name="Zifcakova L."/>
            <person name="Wipf D."/>
            <person name="Zambonelli A."/>
            <person name="Paolocci F."/>
            <person name="Nowrousian M."/>
            <person name="Ottonello S."/>
            <person name="Baldrian P."/>
            <person name="Spatafora J.W."/>
            <person name="Henrissat B."/>
            <person name="Nagy L.G."/>
            <person name="Aury J.M."/>
            <person name="Wincker P."/>
            <person name="Grigoriev I.V."/>
            <person name="Bonfante P."/>
            <person name="Martin F.M."/>
        </authorList>
    </citation>
    <scope>NUCLEOTIDE SEQUENCE [LARGE SCALE GENOMIC DNA]</scope>
    <source>
        <strain evidence="9 10">RN42</strain>
    </source>
</reference>
<comment type="subcellular location">
    <subcellularLocation>
        <location evidence="6">Golgi apparatus membrane</location>
        <topology evidence="6">Multi-pass membrane protein</topology>
    </subcellularLocation>
    <subcellularLocation>
        <location evidence="1">Membrane</location>
        <topology evidence="1">Multi-pass membrane protein</topology>
    </subcellularLocation>
</comment>
<evidence type="ECO:0000259" key="8">
    <source>
        <dbReference type="Pfam" id="PF04893"/>
    </source>
</evidence>
<sequence>MAQFFPLPQQQQQHNPYAPNQQSFYPNQYGADPRTVSGHTTPAQNSYGFGSAAGAMGSAMGAMNAMGAMGAMGGGMGGATMGGPRGQLSTGWLAAFGTSGYDDEPPLLEELGVNFGHIKSKTLAVLNPLSSVDQHIMDDADLGGPIIFVLLFGTFLLLSGKIHFGYIYGVALLGTISLHFLFNLMSTPGHSLSYIRSASVLGYCLLPLVITSLVGVVLRANMNGMIGYLISILAIAWCTNSASNMFVTVLRVQDMRFLLAYPLALFYSVFGIMAIFGSGGVPTGNGGSPLGGAGNAVPVKMNNF</sequence>
<dbReference type="PANTHER" id="PTHR21236:SF2">
    <property type="entry name" value="PROTEIN YIPF"/>
    <property type="match status" value="1"/>
</dbReference>
<evidence type="ECO:0000256" key="2">
    <source>
        <dbReference type="ARBA" id="ARBA00010596"/>
    </source>
</evidence>
<gene>
    <name evidence="9" type="ORF">BJ508DRAFT_361292</name>
</gene>
<dbReference type="GO" id="GO:0006888">
    <property type="term" value="P:endoplasmic reticulum to Golgi vesicle-mediated transport"/>
    <property type="evidence" value="ECO:0007669"/>
    <property type="project" value="InterPro"/>
</dbReference>
<dbReference type="PANTHER" id="PTHR21236">
    <property type="entry name" value="GOLGI MEMBRANE PROTEIN YIP1"/>
    <property type="match status" value="1"/>
</dbReference>
<dbReference type="GO" id="GO:0000139">
    <property type="term" value="C:Golgi membrane"/>
    <property type="evidence" value="ECO:0007669"/>
    <property type="project" value="UniProtKB-SubCell"/>
</dbReference>
<keyword evidence="10" id="KW-1185">Reference proteome</keyword>
<dbReference type="InterPro" id="IPR045231">
    <property type="entry name" value="Yip1/4-like"/>
</dbReference>
<dbReference type="GO" id="GO:0005802">
    <property type="term" value="C:trans-Golgi network"/>
    <property type="evidence" value="ECO:0007669"/>
    <property type="project" value="TreeGrafter"/>
</dbReference>
<dbReference type="EMBL" id="ML119672">
    <property type="protein sequence ID" value="RPA82354.1"/>
    <property type="molecule type" value="Genomic_DNA"/>
</dbReference>
<dbReference type="OrthoDB" id="440385at2759"/>
<feature type="transmembrane region" description="Helical" evidence="6">
    <location>
        <begin position="166"/>
        <end position="186"/>
    </location>
</feature>
<evidence type="ECO:0000313" key="10">
    <source>
        <dbReference type="Proteomes" id="UP000275078"/>
    </source>
</evidence>
<evidence type="ECO:0000256" key="4">
    <source>
        <dbReference type="ARBA" id="ARBA00022989"/>
    </source>
</evidence>
<evidence type="ECO:0000256" key="1">
    <source>
        <dbReference type="ARBA" id="ARBA00004141"/>
    </source>
</evidence>
<evidence type="ECO:0000313" key="9">
    <source>
        <dbReference type="EMBL" id="RPA82354.1"/>
    </source>
</evidence>
<comment type="similarity">
    <text evidence="2 6">Belongs to the YIP1 family.</text>
</comment>
<feature type="transmembrane region" description="Helical" evidence="6">
    <location>
        <begin position="198"/>
        <end position="220"/>
    </location>
</feature>
<evidence type="ECO:0000256" key="7">
    <source>
        <dbReference type="SAM" id="MobiDB-lite"/>
    </source>
</evidence>
<evidence type="ECO:0000256" key="5">
    <source>
        <dbReference type="ARBA" id="ARBA00023136"/>
    </source>
</evidence>
<accession>A0A3N4IL63</accession>
<feature type="transmembrane region" description="Helical" evidence="6">
    <location>
        <begin position="257"/>
        <end position="276"/>
    </location>
</feature>
<dbReference type="STRING" id="1160509.A0A3N4IL63"/>
<protein>
    <recommendedName>
        <fullName evidence="6">Protein YIP</fullName>
    </recommendedName>
</protein>
<feature type="region of interest" description="Disordered" evidence="7">
    <location>
        <begin position="1"/>
        <end position="42"/>
    </location>
</feature>
<dbReference type="GO" id="GO:0048280">
    <property type="term" value="P:vesicle fusion with Golgi apparatus"/>
    <property type="evidence" value="ECO:0007669"/>
    <property type="project" value="TreeGrafter"/>
</dbReference>
<dbReference type="Pfam" id="PF04893">
    <property type="entry name" value="Yip1"/>
    <property type="match status" value="1"/>
</dbReference>
<dbReference type="InterPro" id="IPR006977">
    <property type="entry name" value="Yip1_dom"/>
</dbReference>
<proteinExistence type="inferred from homology"/>
<name>A0A3N4IL63_ASCIM</name>
<feature type="compositionally biased region" description="Low complexity" evidence="7">
    <location>
        <begin position="1"/>
        <end position="22"/>
    </location>
</feature>
<feature type="domain" description="Yip1" evidence="8">
    <location>
        <begin position="125"/>
        <end position="272"/>
    </location>
</feature>
<evidence type="ECO:0000256" key="3">
    <source>
        <dbReference type="ARBA" id="ARBA00022692"/>
    </source>
</evidence>
<dbReference type="AlphaFoldDB" id="A0A3N4IL63"/>
<organism evidence="9 10">
    <name type="scientific">Ascobolus immersus RN42</name>
    <dbReference type="NCBI Taxonomy" id="1160509"/>
    <lineage>
        <taxon>Eukaryota</taxon>
        <taxon>Fungi</taxon>
        <taxon>Dikarya</taxon>
        <taxon>Ascomycota</taxon>
        <taxon>Pezizomycotina</taxon>
        <taxon>Pezizomycetes</taxon>
        <taxon>Pezizales</taxon>
        <taxon>Ascobolaceae</taxon>
        <taxon>Ascobolus</taxon>
    </lineage>
</organism>